<gene>
    <name evidence="1" type="ORF">ECPE_LOCUS7880</name>
</gene>
<name>A0A183ALP5_9TREM</name>
<protein>
    <submittedName>
        <fullName evidence="3">Meiosis-specific nuclear structural protein 1</fullName>
    </submittedName>
</protein>
<evidence type="ECO:0000313" key="2">
    <source>
        <dbReference type="Proteomes" id="UP000272942"/>
    </source>
</evidence>
<keyword evidence="2" id="KW-1185">Reference proteome</keyword>
<sequence>MLEDQRIRLERTQEEERKKMELVRSRIRLQEAVGLTTAQSRDSYERERLGFIDVNEDIAMAKASLAAYTMDEDERMKQRVQGEKLGQELRELKEFRRKLKEQQIQNCRRYREDDRARKLREDEEEMRLKKEYESRVESERQAMLEEFDNYLNALGDCK</sequence>
<dbReference type="Proteomes" id="UP000272942">
    <property type="component" value="Unassembled WGS sequence"/>
</dbReference>
<dbReference type="EMBL" id="UZAN01045216">
    <property type="protein sequence ID" value="VDP82250.1"/>
    <property type="molecule type" value="Genomic_DNA"/>
</dbReference>
<evidence type="ECO:0000313" key="1">
    <source>
        <dbReference type="EMBL" id="VDP82250.1"/>
    </source>
</evidence>
<dbReference type="AlphaFoldDB" id="A0A183ALP5"/>
<evidence type="ECO:0000313" key="3">
    <source>
        <dbReference type="WBParaSite" id="ECPE_0000789901-mRNA-1"/>
    </source>
</evidence>
<organism evidence="3">
    <name type="scientific">Echinostoma caproni</name>
    <dbReference type="NCBI Taxonomy" id="27848"/>
    <lineage>
        <taxon>Eukaryota</taxon>
        <taxon>Metazoa</taxon>
        <taxon>Spiralia</taxon>
        <taxon>Lophotrochozoa</taxon>
        <taxon>Platyhelminthes</taxon>
        <taxon>Trematoda</taxon>
        <taxon>Digenea</taxon>
        <taxon>Plagiorchiida</taxon>
        <taxon>Echinostomata</taxon>
        <taxon>Echinostomatoidea</taxon>
        <taxon>Echinostomatidae</taxon>
        <taxon>Echinostoma</taxon>
    </lineage>
</organism>
<accession>A0A183ALP5</accession>
<reference evidence="1 2" key="2">
    <citation type="submission" date="2018-11" db="EMBL/GenBank/DDBJ databases">
        <authorList>
            <consortium name="Pathogen Informatics"/>
        </authorList>
    </citation>
    <scope>NUCLEOTIDE SEQUENCE [LARGE SCALE GENOMIC DNA]</scope>
    <source>
        <strain evidence="1 2">Egypt</strain>
    </source>
</reference>
<dbReference type="WBParaSite" id="ECPE_0000789901-mRNA-1">
    <property type="protein sequence ID" value="ECPE_0000789901-mRNA-1"/>
    <property type="gene ID" value="ECPE_0000789901"/>
</dbReference>
<reference evidence="3" key="1">
    <citation type="submission" date="2016-06" db="UniProtKB">
        <authorList>
            <consortium name="WormBaseParasite"/>
        </authorList>
    </citation>
    <scope>IDENTIFICATION</scope>
</reference>
<proteinExistence type="predicted"/>